<proteinExistence type="predicted"/>
<evidence type="ECO:0000313" key="1">
    <source>
        <dbReference type="EMBL" id="JAH78204.1"/>
    </source>
</evidence>
<sequence>MGANIYVIIFQRDFPMPSLQSIICLRVALDAVHLSLHRFTKLNSRQIYRHLLKRLAA</sequence>
<reference evidence="1" key="1">
    <citation type="submission" date="2014-11" db="EMBL/GenBank/DDBJ databases">
        <authorList>
            <person name="Amaro Gonzalez C."/>
        </authorList>
    </citation>
    <scope>NUCLEOTIDE SEQUENCE</scope>
</reference>
<name>A0A0E9VJ80_ANGAN</name>
<organism evidence="1">
    <name type="scientific">Anguilla anguilla</name>
    <name type="common">European freshwater eel</name>
    <name type="synonym">Muraena anguilla</name>
    <dbReference type="NCBI Taxonomy" id="7936"/>
    <lineage>
        <taxon>Eukaryota</taxon>
        <taxon>Metazoa</taxon>
        <taxon>Chordata</taxon>
        <taxon>Craniata</taxon>
        <taxon>Vertebrata</taxon>
        <taxon>Euteleostomi</taxon>
        <taxon>Actinopterygii</taxon>
        <taxon>Neopterygii</taxon>
        <taxon>Teleostei</taxon>
        <taxon>Anguilliformes</taxon>
        <taxon>Anguillidae</taxon>
        <taxon>Anguilla</taxon>
    </lineage>
</organism>
<dbReference type="EMBL" id="GBXM01030373">
    <property type="protein sequence ID" value="JAH78204.1"/>
    <property type="molecule type" value="Transcribed_RNA"/>
</dbReference>
<protein>
    <submittedName>
        <fullName evidence="1">Uncharacterized protein</fullName>
    </submittedName>
</protein>
<accession>A0A0E9VJ80</accession>
<dbReference type="AlphaFoldDB" id="A0A0E9VJ80"/>
<reference evidence="1" key="2">
    <citation type="journal article" date="2015" name="Fish Shellfish Immunol.">
        <title>Early steps in the European eel (Anguilla anguilla)-Vibrio vulnificus interaction in the gills: Role of the RtxA13 toxin.</title>
        <authorList>
            <person name="Callol A."/>
            <person name="Pajuelo D."/>
            <person name="Ebbesson L."/>
            <person name="Teles M."/>
            <person name="MacKenzie S."/>
            <person name="Amaro C."/>
        </authorList>
    </citation>
    <scope>NUCLEOTIDE SEQUENCE</scope>
</reference>